<dbReference type="RefSeq" id="WP_301553247.1">
    <property type="nucleotide sequence ID" value="NZ_JAQRMZ010000020.1"/>
</dbReference>
<comment type="caution">
    <text evidence="1">The sequence shown here is derived from an EMBL/GenBank/DDBJ whole genome shotgun (WGS) entry which is preliminary data.</text>
</comment>
<sequence>MESKRHPKQEDRLFKELTSHLGKEILIITESDQLNLFGQTFRPIFCGKLIDVYRGHIELFPVIIKMVNAPFFEFPTPLCVPLEKVSQFTLDFDCDRQFPLT</sequence>
<name>A0ABU0K8I4_9BACL</name>
<gene>
    <name evidence="1" type="ORF">QO000_003813</name>
</gene>
<dbReference type="EMBL" id="JAUSWM010000010">
    <property type="protein sequence ID" value="MDQ0484811.1"/>
    <property type="molecule type" value="Genomic_DNA"/>
</dbReference>
<dbReference type="Proteomes" id="UP001226720">
    <property type="component" value="Unassembled WGS sequence"/>
</dbReference>
<evidence type="ECO:0000313" key="2">
    <source>
        <dbReference type="Proteomes" id="UP001226720"/>
    </source>
</evidence>
<proteinExistence type="predicted"/>
<protein>
    <submittedName>
        <fullName evidence="1">Uncharacterized protein</fullName>
    </submittedName>
</protein>
<organism evidence="1 2">
    <name type="scientific">Guptibacillus hwajinpoensis</name>
    <dbReference type="NCBI Taxonomy" id="208199"/>
    <lineage>
        <taxon>Bacteria</taxon>
        <taxon>Bacillati</taxon>
        <taxon>Bacillota</taxon>
        <taxon>Bacilli</taxon>
        <taxon>Bacillales</taxon>
        <taxon>Guptibacillaceae</taxon>
        <taxon>Guptibacillus</taxon>
    </lineage>
</organism>
<evidence type="ECO:0000313" key="1">
    <source>
        <dbReference type="EMBL" id="MDQ0484811.1"/>
    </source>
</evidence>
<dbReference type="GeneID" id="301329126"/>
<keyword evidence="2" id="KW-1185">Reference proteome</keyword>
<accession>A0ABU0K8I4</accession>
<reference evidence="1" key="1">
    <citation type="submission" date="2023-07" db="EMBL/GenBank/DDBJ databases">
        <title>Genomic Encyclopedia of Type Strains, Phase IV (KMG-IV): sequencing the most valuable type-strain genomes for metagenomic binning, comparative biology and taxonomic classification.</title>
        <authorList>
            <person name="Goeker M."/>
        </authorList>
    </citation>
    <scope>NUCLEOTIDE SEQUENCE [LARGE SCALE GENOMIC DNA]</scope>
    <source>
        <strain evidence="1">JSM 076093</strain>
    </source>
</reference>